<organism evidence="2 3">
    <name type="scientific">Caryophanon tenue</name>
    <dbReference type="NCBI Taxonomy" id="33978"/>
    <lineage>
        <taxon>Bacteria</taxon>
        <taxon>Bacillati</taxon>
        <taxon>Bacillota</taxon>
        <taxon>Bacilli</taxon>
        <taxon>Bacillales</taxon>
        <taxon>Caryophanaceae</taxon>
        <taxon>Caryophanon</taxon>
    </lineage>
</organism>
<dbReference type="RefSeq" id="WP_066542920.1">
    <property type="nucleotide sequence ID" value="NZ_MASJ01000003.1"/>
</dbReference>
<dbReference type="Pfam" id="PF07238">
    <property type="entry name" value="PilZ"/>
    <property type="match status" value="1"/>
</dbReference>
<dbReference type="AlphaFoldDB" id="A0A1C0YJV6"/>
<proteinExistence type="predicted"/>
<comment type="caution">
    <text evidence="2">The sequence shown here is derived from an EMBL/GenBank/DDBJ whole genome shotgun (WGS) entry which is preliminary data.</text>
</comment>
<evidence type="ECO:0000313" key="2">
    <source>
        <dbReference type="EMBL" id="OCS87433.1"/>
    </source>
</evidence>
<evidence type="ECO:0000313" key="3">
    <source>
        <dbReference type="Proteomes" id="UP000093199"/>
    </source>
</evidence>
<dbReference type="Proteomes" id="UP000093199">
    <property type="component" value="Unassembled WGS sequence"/>
</dbReference>
<accession>A0A1C0YJV6</accession>
<dbReference type="STRING" id="33978.A6M13_08935"/>
<reference evidence="2 3" key="1">
    <citation type="submission" date="2016-07" db="EMBL/GenBank/DDBJ databases">
        <title>Caryophanon tenue genome sequencing.</title>
        <authorList>
            <person name="Verma A."/>
            <person name="Pal Y."/>
            <person name="Krishnamurthi S."/>
        </authorList>
    </citation>
    <scope>NUCLEOTIDE SEQUENCE [LARGE SCALE GENOMIC DNA]</scope>
    <source>
        <strain evidence="2 3">DSM 14152</strain>
    </source>
</reference>
<dbReference type="GO" id="GO:0035438">
    <property type="term" value="F:cyclic-di-GMP binding"/>
    <property type="evidence" value="ECO:0007669"/>
    <property type="project" value="InterPro"/>
</dbReference>
<dbReference type="InterPro" id="IPR009875">
    <property type="entry name" value="PilZ_domain"/>
</dbReference>
<dbReference type="Gene3D" id="2.40.10.220">
    <property type="entry name" value="predicted glycosyltransferase like domains"/>
    <property type="match status" value="1"/>
</dbReference>
<keyword evidence="3" id="KW-1185">Reference proteome</keyword>
<name>A0A1C0YJV6_9BACL</name>
<gene>
    <name evidence="2" type="ORF">A6M13_08935</name>
</gene>
<protein>
    <recommendedName>
        <fullName evidence="1">PilZ domain-containing protein</fullName>
    </recommendedName>
</protein>
<feature type="domain" description="PilZ" evidence="1">
    <location>
        <begin position="9"/>
        <end position="113"/>
    </location>
</feature>
<dbReference type="EMBL" id="MASJ01000003">
    <property type="protein sequence ID" value="OCS87433.1"/>
    <property type="molecule type" value="Genomic_DNA"/>
</dbReference>
<evidence type="ECO:0000259" key="1">
    <source>
        <dbReference type="Pfam" id="PF07238"/>
    </source>
</evidence>
<sequence length="129" mass="14545">MNFKRKEGFRFTFGTPVRGNARVLVGDEVVDAKAETITIDIIDISPKGMKLVTLHNIDNAVLREVTLEVTLCIDTAVIEAHGEIVWKRSAGNACAYGLFFKEQSVNEELIIEELKIRRRKEMKLGTQPK</sequence>